<organism evidence="1 2">
    <name type="scientific">Acidithrix ferrooxidans</name>
    <dbReference type="NCBI Taxonomy" id="1280514"/>
    <lineage>
        <taxon>Bacteria</taxon>
        <taxon>Bacillati</taxon>
        <taxon>Actinomycetota</taxon>
        <taxon>Acidimicrobiia</taxon>
        <taxon>Acidimicrobiales</taxon>
        <taxon>Acidimicrobiaceae</taxon>
        <taxon>Acidithrix</taxon>
    </lineage>
</organism>
<dbReference type="EMBL" id="JXYS01000036">
    <property type="protein sequence ID" value="KJF17537.1"/>
    <property type="molecule type" value="Genomic_DNA"/>
</dbReference>
<sequence>MAFFVRDAVVSAALCKSEPFLALNDVSRLGKRVGTSGRLKIIYFRQSHLVSYEAKIER</sequence>
<accession>A0A0D8HID9</accession>
<protein>
    <submittedName>
        <fullName evidence="1">Uncharacterized protein</fullName>
    </submittedName>
</protein>
<gene>
    <name evidence="1" type="ORF">AXFE_15970</name>
</gene>
<dbReference type="PATRIC" id="fig|1280514.3.peg.2103"/>
<comment type="caution">
    <text evidence="1">The sequence shown here is derived from an EMBL/GenBank/DDBJ whole genome shotgun (WGS) entry which is preliminary data.</text>
</comment>
<dbReference type="Proteomes" id="UP000032360">
    <property type="component" value="Unassembled WGS sequence"/>
</dbReference>
<keyword evidence="2" id="KW-1185">Reference proteome</keyword>
<evidence type="ECO:0000313" key="2">
    <source>
        <dbReference type="Proteomes" id="UP000032360"/>
    </source>
</evidence>
<reference evidence="1 2" key="1">
    <citation type="submission" date="2015-01" db="EMBL/GenBank/DDBJ databases">
        <title>Draft genome of the acidophilic iron oxidizer Acidithrix ferrooxidans strain Py-F3.</title>
        <authorList>
            <person name="Poehlein A."/>
            <person name="Eisen S."/>
            <person name="Schloemann M."/>
            <person name="Johnson B.D."/>
            <person name="Daniel R."/>
            <person name="Muehling M."/>
        </authorList>
    </citation>
    <scope>NUCLEOTIDE SEQUENCE [LARGE SCALE GENOMIC DNA]</scope>
    <source>
        <strain evidence="1 2">Py-F3</strain>
    </source>
</reference>
<name>A0A0D8HID9_9ACTN</name>
<proteinExistence type="predicted"/>
<dbReference type="AlphaFoldDB" id="A0A0D8HID9"/>
<evidence type="ECO:0000313" key="1">
    <source>
        <dbReference type="EMBL" id="KJF17537.1"/>
    </source>
</evidence>